<gene>
    <name evidence="1" type="ORF">ANN_08720</name>
</gene>
<evidence type="ECO:0000313" key="2">
    <source>
        <dbReference type="Proteomes" id="UP001148838"/>
    </source>
</evidence>
<comment type="caution">
    <text evidence="1">The sequence shown here is derived from an EMBL/GenBank/DDBJ whole genome shotgun (WGS) entry which is preliminary data.</text>
</comment>
<sequence>MLEVYHDEISWQIKTADFLAVTADGTSDVSNKFQMVVIYRYIHNNKPVERFWDFTVSTGHDAPSLAKSITHELDHHLGDCPRKLITQTYDGTSVMSGSLRGVQALVKQIYLDTAYVHCYAHQLNLIMQNAASANCNVKIFFANLQDLCTFLIFSSSPQRTAVLDEVVKKRYQDLFQLMELSIKKCHLSAAMLFLPEGFSEYSTAFPENHLQAAYTNYKFFDMKKLCTELAAIYEREEFRKITGALSMFDFINENNLNEAFSESVKLLKVLLTISMTTSEAEQNFSILKRNISAQHNDTGNTSGSFMLSVERNLIMQIPDFNQRVIGKFAASKDRKDFLFK</sequence>
<proteinExistence type="predicted"/>
<organism evidence="1 2">
    <name type="scientific">Periplaneta americana</name>
    <name type="common">American cockroach</name>
    <name type="synonym">Blatta americana</name>
    <dbReference type="NCBI Taxonomy" id="6978"/>
    <lineage>
        <taxon>Eukaryota</taxon>
        <taxon>Metazoa</taxon>
        <taxon>Ecdysozoa</taxon>
        <taxon>Arthropoda</taxon>
        <taxon>Hexapoda</taxon>
        <taxon>Insecta</taxon>
        <taxon>Pterygota</taxon>
        <taxon>Neoptera</taxon>
        <taxon>Polyneoptera</taxon>
        <taxon>Dictyoptera</taxon>
        <taxon>Blattodea</taxon>
        <taxon>Blattoidea</taxon>
        <taxon>Blattidae</taxon>
        <taxon>Blattinae</taxon>
        <taxon>Periplaneta</taxon>
    </lineage>
</organism>
<dbReference type="EMBL" id="JAJSOF020000017">
    <property type="protein sequence ID" value="KAJ4440575.1"/>
    <property type="molecule type" value="Genomic_DNA"/>
</dbReference>
<dbReference type="SUPFAM" id="SSF53098">
    <property type="entry name" value="Ribonuclease H-like"/>
    <property type="match status" value="1"/>
</dbReference>
<protein>
    <submittedName>
        <fullName evidence="1">Uncharacterized protein</fullName>
    </submittedName>
</protein>
<dbReference type="PANTHER" id="PTHR45749">
    <property type="match status" value="1"/>
</dbReference>
<name>A0ABQ8T262_PERAM</name>
<dbReference type="InterPro" id="IPR012337">
    <property type="entry name" value="RNaseH-like_sf"/>
</dbReference>
<accession>A0ABQ8T262</accession>
<dbReference type="PANTHER" id="PTHR45749:SF28">
    <property type="entry name" value="ZINC FINGER MYM-TYPE PROTEIN 1-LIKE-RELATED"/>
    <property type="match status" value="1"/>
</dbReference>
<dbReference type="Proteomes" id="UP001148838">
    <property type="component" value="Unassembled WGS sequence"/>
</dbReference>
<keyword evidence="2" id="KW-1185">Reference proteome</keyword>
<evidence type="ECO:0000313" key="1">
    <source>
        <dbReference type="EMBL" id="KAJ4440575.1"/>
    </source>
</evidence>
<reference evidence="1 2" key="1">
    <citation type="journal article" date="2022" name="Allergy">
        <title>Genome assembly and annotation of Periplaneta americana reveal a comprehensive cockroach allergen profile.</title>
        <authorList>
            <person name="Wang L."/>
            <person name="Xiong Q."/>
            <person name="Saelim N."/>
            <person name="Wang L."/>
            <person name="Nong W."/>
            <person name="Wan A.T."/>
            <person name="Shi M."/>
            <person name="Liu X."/>
            <person name="Cao Q."/>
            <person name="Hui J.H.L."/>
            <person name="Sookrung N."/>
            <person name="Leung T.F."/>
            <person name="Tungtrongchitr A."/>
            <person name="Tsui S.K.W."/>
        </authorList>
    </citation>
    <scope>NUCLEOTIDE SEQUENCE [LARGE SCALE GENOMIC DNA]</scope>
    <source>
        <strain evidence="1">PWHHKU_190912</strain>
    </source>
</reference>